<dbReference type="GeneID" id="36566870"/>
<evidence type="ECO:0000313" key="2">
    <source>
        <dbReference type="Proteomes" id="UP000241107"/>
    </source>
</evidence>
<evidence type="ECO:0000313" key="1">
    <source>
        <dbReference type="EMBL" id="PSK37055.1"/>
    </source>
</evidence>
<organism evidence="1 2">
    <name type="scientific">Candidozyma pseudohaemuli</name>
    <dbReference type="NCBI Taxonomy" id="418784"/>
    <lineage>
        <taxon>Eukaryota</taxon>
        <taxon>Fungi</taxon>
        <taxon>Dikarya</taxon>
        <taxon>Ascomycota</taxon>
        <taxon>Saccharomycotina</taxon>
        <taxon>Pichiomycetes</taxon>
        <taxon>Metschnikowiaceae</taxon>
        <taxon>Candidozyma</taxon>
    </lineage>
</organism>
<keyword evidence="2" id="KW-1185">Reference proteome</keyword>
<comment type="caution">
    <text evidence="1">The sequence shown here is derived from an EMBL/GenBank/DDBJ whole genome shotgun (WGS) entry which is preliminary data.</text>
</comment>
<dbReference type="RefSeq" id="XP_024712906.1">
    <property type="nucleotide sequence ID" value="XM_024858819.1"/>
</dbReference>
<dbReference type="Proteomes" id="UP000241107">
    <property type="component" value="Unassembled WGS sequence"/>
</dbReference>
<dbReference type="OrthoDB" id="3997115at2759"/>
<accession>A0A2P7YM86</accession>
<proteinExistence type="predicted"/>
<sequence>MKRRGDDTVVEHRSDSFSQLETQGLTKCIKTSITRKAPPSFLEKDGTPLDHWVQLSLQQVMESSTGASPMEMDHVDSLNFLVFLGAQGKEYIDVIRDMFPKHFDPLVFVSLHIDSRFTENPHFHCLDTETCKELARYFEIMDPLGGGNYPLNYLIAIDSDLVVRCKLPIRIGPYYGPHQKFGVSLPQLQGLIDEFLDFFMEHKITILM</sequence>
<gene>
    <name evidence="1" type="ORF">C7M61_003482</name>
</gene>
<dbReference type="AlphaFoldDB" id="A0A2P7YM86"/>
<dbReference type="EMBL" id="PYFQ01000009">
    <property type="protein sequence ID" value="PSK37055.1"/>
    <property type="molecule type" value="Genomic_DNA"/>
</dbReference>
<protein>
    <submittedName>
        <fullName evidence="1">Uncharacterized protein</fullName>
    </submittedName>
</protein>
<name>A0A2P7YM86_9ASCO</name>
<dbReference type="VEuPathDB" id="FungiDB:C7M61_003482"/>
<reference evidence="1 2" key="1">
    <citation type="submission" date="2018-03" db="EMBL/GenBank/DDBJ databases">
        <title>Candida pseudohaemulonii genome assembly and annotation.</title>
        <authorList>
            <person name="Munoz J.F."/>
            <person name="Gade L.G."/>
            <person name="Chow N.A."/>
            <person name="Litvintseva A.P."/>
            <person name="Loparev V.N."/>
            <person name="Cuomo C.A."/>
        </authorList>
    </citation>
    <scope>NUCLEOTIDE SEQUENCE [LARGE SCALE GENOMIC DNA]</scope>
    <source>
        <strain evidence="1 2">B12108</strain>
    </source>
</reference>